<feature type="compositionally biased region" description="Basic and acidic residues" evidence="9">
    <location>
        <begin position="500"/>
        <end position="518"/>
    </location>
</feature>
<feature type="region of interest" description="Disordered" evidence="9">
    <location>
        <begin position="132"/>
        <end position="1408"/>
    </location>
</feature>
<evidence type="ECO:0000256" key="6">
    <source>
        <dbReference type="ARBA" id="ARBA00023180"/>
    </source>
</evidence>
<comment type="subcellular location">
    <subcellularLocation>
        <location evidence="1">Endoplasmic reticulum membrane</location>
        <topology evidence="1">Single-pass membrane protein</topology>
    </subcellularLocation>
</comment>
<feature type="compositionally biased region" description="Basic and acidic residues" evidence="9">
    <location>
        <begin position="446"/>
        <end position="463"/>
    </location>
</feature>
<feature type="compositionally biased region" description="Low complexity" evidence="9">
    <location>
        <begin position="214"/>
        <end position="228"/>
    </location>
</feature>
<feature type="compositionally biased region" description="Polar residues" evidence="9">
    <location>
        <begin position="144"/>
        <end position="161"/>
    </location>
</feature>
<feature type="compositionally biased region" description="Polar residues" evidence="9">
    <location>
        <begin position="1348"/>
        <end position="1364"/>
    </location>
</feature>
<evidence type="ECO:0000256" key="4">
    <source>
        <dbReference type="ARBA" id="ARBA00022824"/>
    </source>
</evidence>
<dbReference type="GO" id="GO:0006888">
    <property type="term" value="P:endoplasmic reticulum to Golgi vesicle-mediated transport"/>
    <property type="evidence" value="ECO:0007669"/>
    <property type="project" value="TreeGrafter"/>
</dbReference>
<feature type="compositionally biased region" description="Basic and acidic residues" evidence="9">
    <location>
        <begin position="830"/>
        <end position="846"/>
    </location>
</feature>
<name>A0A3Q1ESP3_9TELE</name>
<evidence type="ECO:0000256" key="7">
    <source>
        <dbReference type="PROSITE-ProRule" id="PRU00192"/>
    </source>
</evidence>
<dbReference type="Pfam" id="PF07653">
    <property type="entry name" value="SH3_2"/>
    <property type="match status" value="1"/>
</dbReference>
<dbReference type="SUPFAM" id="SSF50044">
    <property type="entry name" value="SH3-domain"/>
    <property type="match status" value="1"/>
</dbReference>
<feature type="compositionally biased region" description="Basic and acidic residues" evidence="9">
    <location>
        <begin position="796"/>
        <end position="814"/>
    </location>
</feature>
<protein>
    <submittedName>
        <fullName evidence="12">Melanoma inhibitory activity protein 2-like</fullName>
    </submittedName>
</protein>
<evidence type="ECO:0000256" key="5">
    <source>
        <dbReference type="ARBA" id="ARBA00023054"/>
    </source>
</evidence>
<feature type="compositionally biased region" description="Pro residues" evidence="9">
    <location>
        <begin position="2250"/>
        <end position="2273"/>
    </location>
</feature>
<feature type="compositionally biased region" description="Basic and acidic residues" evidence="9">
    <location>
        <begin position="612"/>
        <end position="639"/>
    </location>
</feature>
<feature type="compositionally biased region" description="Polar residues" evidence="9">
    <location>
        <begin position="2436"/>
        <end position="2446"/>
    </location>
</feature>
<feature type="compositionally biased region" description="Polar residues" evidence="9">
    <location>
        <begin position="1275"/>
        <end position="1290"/>
    </location>
</feature>
<feature type="compositionally biased region" description="Pro residues" evidence="9">
    <location>
        <begin position="2346"/>
        <end position="2394"/>
    </location>
</feature>
<feature type="compositionally biased region" description="Polar residues" evidence="9">
    <location>
        <begin position="521"/>
        <end position="530"/>
    </location>
</feature>
<feature type="compositionally biased region" description="Acidic residues" evidence="9">
    <location>
        <begin position="930"/>
        <end position="942"/>
    </location>
</feature>
<dbReference type="InParanoid" id="A0A3Q1ESP3"/>
<sequence>MAVSQASKLLWVIGAAFVILPRINEGLLSDYKICGDSGCERMLSRVQATKDYHGKDCRFLSFRKGDTIFVYHKLTGKRDDLWAGSIDKQFGHFPMDAVREEQVYATAEKVVKTQESDFFCIDEIGYSIDSAHLENDDEDDSDQKVQIQESDTTQNSLNTDGAITESPLTPADSSAEPPVSAQETEEDTNQNSDDAAAGPHEEAQETPATPNEQGGSPSSSWIGSSVTGWLGLADEEPPGNLAEGEKEDETKEIQADDSLASSMTGWLGFGRQGKTDKAKESVKNGDETTDSLTATMTGWLGFGDKKKTEQEEQKEVNEEKEEPVEKFRSRRMSLDLEGSQLHVEEKEETGTLGWLGNGLSNTLGFGPTSQDSEHEAVSGGGSEDEKEQPASNYWMDMGIGGILGFRKDNDESTVSSFKETEEDPTSQQPAGSLSEETHQSQSALTDEGKTETSNESQVEKPPKDLNAPSTEAVTADSNDNDVDSLDSNKSSVLQIESESIDDHKDLSSRTKSEEKSHIVSEMSSMINSFFQIGDKEDKEDALEDGSKEKDKTDEEISAELEAENHETPKSMGNEGKDINREPEEEEFKTQSDSNLGPDHSSVDLKPNSMEESADKVEEDESRKTDGVQEEGDKNIHQAEESTAVSGMIGRSGDNHEGGSSNEETDLPHRETFLAQTEESAEESQVSGELFLSSADERNEPIPVVDKGFTLQRPETNYASSDTLAMTDNNAETRHSEFGHEEETQPVKDSSEELESSHSSNRSTESLDENASEEDRETISSGGSTANTDQASVSPQMDHRVTQRDGDTDEIKETVEETVNDNANNLQQAQTEKETSGAKEDGLKESDQNPTVGSETEAGEVEQSKDGCEQEMTDGEKNEKIEDLKEVEEATEEEKQEGKHDELEKVKEEKDLEEMEIQEKDKQEENNELKEEIEEKEVEDSKEEEQLQQTEEVKGESKQEDEEEVKLEEQQEQVGDLTEEHTLKILKEENEMKEEEKQEEVKDEQKDEAEEGKEEEKQAGVKVEEQQEINENGKHEDKELKVDEEEKKEESSKDDKKQEDVAEANGAEKEEETTAVKEERNLEEVEEQEEVDKQQKTEELLEKENEAREEELEKEEKQEELQEFEEEKETKESEGKQVQLSHLEEHVENIQDNINRSEPESDEKETEDVKDLGSSFTETAAKTENPEVEVKNEKTEEKEDEEKRQERHTEEDDLKCSSDLCTQPNEEEPVVERDGVGSEGESPQNGDSDIQMRNNHRNTISSESWSEGGLEPSAPHNDSAQSQDVSPEQTALSGPEDPPGSSLPPDDLSRGTAESKTGGAFGLFKNPFGFFSQTPPTESQESTESAQSFNADTGETSQPQASLTPEQEPDSTSDLRKNQEVHTNSPINTSTEKPPSSSPEIHPHTAAPKTEALFQKKIISKLYKNLLEDMSVDEMVILQELFGRHKLQFLDYILVSSEGVTEDPDHDESILSDIERLLHHHRETLSPSVKLADAPPEDSEQIRTLSALQKLEMLLARVRKIVNTGQSDHQAVASCVETSCSSHNKAKEVNTETESRKTGDSLVTQDNSIHRDGQMALEKDNSQVGGDKRQEGETMGEGNKEDEVSPPHMQPGSPQPLEVMKQILDFVLQMAEDAIIYADAVKELLIWLAVQVVSSLPDDIRPGPDLYGVPWEPVIITGLVGLVTMLLFTCRCYSSIKSRMYRRKERWMAEQVVQLLDEKCKVLETLSQCQQEYDDLESSLRDSGVLAQSQKTEQLEAKAQQLEHTKKQLDADLEELKDQLDQQRQHSTEQEKRIAVLEENMKTFEEETKDLQSQEEQAQTTLKVYSMNSERLQRNLETAGEENTVLQESNAQLRQELEGWTERVSELEAEMKRCEVAHSGMLQDVANKDERITSLTDRLLRMKGWDSDLEEEQNEEAGEKQATNGKAGKAEKNGKLDKSDKQGHLQKVQKLIYAAKLNADLKSVDEDKDRVFAKLNDEVKAKEDLQEGIKELENEKLSLQSDTEHYSDQVQRLQQKLQIMTEMYQENELKLHRLLTVEEKERLQKEEKLNKADKNIAMAMEELNNYRQRAEEMEEELEKTKQSYQTQISAHEKKAHNNWLAARAADRELADIRRENGLLRQKLTDTQFKLDALDKDPFALNSLARPLPFRAERSPYGPSPLGRPASETRPFLSPPTLMDGPPARLSPRVSLGPGEPPGGQVEMERAAGPHSDSGSISPTWERDRRGPPPGPPGPLGPPGYMFPEPGGPMYRRPPPPPGALGIMPPPGSLPPGPLHPRGLPPGARQPLDMADGSYRENSLGPAELEHRESGPGDRRSPPEAGPRIGGPPPPGPPLGPMDGPFPRRVPYGPPPPPVFYPPRGPGGPPMMPMWAPPPPGMMLPPRFPPGGPPPPPAPHPHMHSYGPPMRPPPPDGLPPSSMGPPLPRQSLPSPPHSQSPEENTPSPENAI</sequence>
<dbReference type="Gene3D" id="2.30.30.40">
    <property type="entry name" value="SH3 Domains"/>
    <property type="match status" value="1"/>
</dbReference>
<evidence type="ECO:0000313" key="13">
    <source>
        <dbReference type="Proteomes" id="UP000257200"/>
    </source>
</evidence>
<dbReference type="FunCoup" id="A0A3Q1ESP3">
    <property type="interactions" value="544"/>
</dbReference>
<evidence type="ECO:0000256" key="1">
    <source>
        <dbReference type="ARBA" id="ARBA00004389"/>
    </source>
</evidence>
<dbReference type="Proteomes" id="UP000257200">
    <property type="component" value="Unplaced"/>
</dbReference>
<feature type="compositionally biased region" description="Polar residues" evidence="9">
    <location>
        <begin position="673"/>
        <end position="686"/>
    </location>
</feature>
<feature type="region of interest" description="Disordered" evidence="9">
    <location>
        <begin position="1905"/>
        <end position="1942"/>
    </location>
</feature>
<dbReference type="PANTHER" id="PTHR23158">
    <property type="entry name" value="MELANOMA INHIBITORY ACTIVITY-RELATED"/>
    <property type="match status" value="1"/>
</dbReference>
<feature type="compositionally biased region" description="Pro residues" evidence="9">
    <location>
        <begin position="2226"/>
        <end position="2236"/>
    </location>
</feature>
<feature type="compositionally biased region" description="Basic and acidic residues" evidence="9">
    <location>
        <begin position="1141"/>
        <end position="1158"/>
    </location>
</feature>
<keyword evidence="13" id="KW-1185">Reference proteome</keyword>
<feature type="compositionally biased region" description="Basic and acidic residues" evidence="9">
    <location>
        <begin position="1090"/>
        <end position="1105"/>
    </location>
</feature>
<dbReference type="GO" id="GO:0009306">
    <property type="term" value="P:protein secretion"/>
    <property type="evidence" value="ECO:0007669"/>
    <property type="project" value="TreeGrafter"/>
</dbReference>
<feature type="compositionally biased region" description="Basic and acidic residues" evidence="9">
    <location>
        <begin position="273"/>
        <end position="286"/>
    </location>
</feature>
<feature type="domain" description="SH3" evidence="11">
    <location>
        <begin position="41"/>
        <end position="103"/>
    </location>
</feature>
<feature type="compositionally biased region" description="Basic and acidic residues" evidence="9">
    <location>
        <begin position="916"/>
        <end position="929"/>
    </location>
</feature>
<feature type="compositionally biased region" description="Basic and acidic residues" evidence="9">
    <location>
        <begin position="1544"/>
        <end position="1558"/>
    </location>
</feature>
<feature type="region of interest" description="Disordered" evidence="9">
    <location>
        <begin position="2148"/>
        <end position="2446"/>
    </location>
</feature>
<feature type="compositionally biased region" description="Polar residues" evidence="9">
    <location>
        <begin position="358"/>
        <end position="370"/>
    </location>
</feature>
<dbReference type="GO" id="GO:0070971">
    <property type="term" value="C:endoplasmic reticulum exit site"/>
    <property type="evidence" value="ECO:0007669"/>
    <property type="project" value="TreeGrafter"/>
</dbReference>
<evidence type="ECO:0000256" key="3">
    <source>
        <dbReference type="ARBA" id="ARBA00022729"/>
    </source>
</evidence>
<feature type="compositionally biased region" description="Basic and acidic residues" evidence="9">
    <location>
        <begin position="861"/>
        <end position="887"/>
    </location>
</feature>
<dbReference type="PANTHER" id="PTHR23158:SF38">
    <property type="entry name" value="MELANOMA INHIBITORY ACTIVITY PROTEIN 2"/>
    <property type="match status" value="1"/>
</dbReference>
<keyword evidence="2 7" id="KW-0728">SH3 domain</keyword>
<feature type="compositionally biased region" description="Basic and acidic residues" evidence="9">
    <location>
        <begin position="1013"/>
        <end position="1082"/>
    </location>
</feature>
<feature type="compositionally biased region" description="Acidic residues" evidence="9">
    <location>
        <begin position="765"/>
        <end position="775"/>
    </location>
</feature>
<feature type="compositionally biased region" description="Polar residues" evidence="9">
    <location>
        <begin position="712"/>
        <end position="729"/>
    </location>
</feature>
<evidence type="ECO:0000256" key="2">
    <source>
        <dbReference type="ARBA" id="ARBA00022443"/>
    </source>
</evidence>
<keyword evidence="5 8" id="KW-0175">Coiled coil</keyword>
<feature type="coiled-coil region" evidence="8">
    <location>
        <begin position="1744"/>
        <end position="1876"/>
    </location>
</feature>
<feature type="compositionally biased region" description="Polar residues" evidence="9">
    <location>
        <begin position="1240"/>
        <end position="1264"/>
    </location>
</feature>
<feature type="compositionally biased region" description="Polar residues" evidence="9">
    <location>
        <begin position="1380"/>
        <end position="1392"/>
    </location>
</feature>
<keyword evidence="4" id="KW-0256">Endoplasmic reticulum</keyword>
<feature type="compositionally biased region" description="Basic and acidic residues" evidence="9">
    <location>
        <begin position="533"/>
        <end position="554"/>
    </location>
</feature>
<dbReference type="GeneTree" id="ENSGT00950000182767"/>
<feature type="compositionally biased region" description="Pro residues" evidence="9">
    <location>
        <begin position="2324"/>
        <end position="2334"/>
    </location>
</feature>
<feature type="compositionally biased region" description="Basic and acidic residues" evidence="9">
    <location>
        <begin position="303"/>
        <end position="327"/>
    </location>
</feature>
<reference evidence="12" key="1">
    <citation type="submission" date="2025-08" db="UniProtKB">
        <authorList>
            <consortium name="Ensembl"/>
        </authorList>
    </citation>
    <scope>IDENTIFICATION</scope>
</reference>
<dbReference type="STRING" id="80966.ENSAPOP00000006612"/>
<reference evidence="12" key="2">
    <citation type="submission" date="2025-09" db="UniProtKB">
        <authorList>
            <consortium name="Ensembl"/>
        </authorList>
    </citation>
    <scope>IDENTIFICATION</scope>
</reference>
<dbReference type="InterPro" id="IPR001452">
    <property type="entry name" value="SH3_domain"/>
</dbReference>
<feature type="compositionally biased region" description="Basic and acidic residues" evidence="9">
    <location>
        <begin position="977"/>
        <end position="1004"/>
    </location>
</feature>
<dbReference type="InterPro" id="IPR036028">
    <property type="entry name" value="SH3-like_dom_sf"/>
</dbReference>
<dbReference type="SMART" id="SM00326">
    <property type="entry name" value="SH3"/>
    <property type="match status" value="1"/>
</dbReference>
<organism evidence="12 13">
    <name type="scientific">Acanthochromis polyacanthus</name>
    <name type="common">spiny chromis</name>
    <dbReference type="NCBI Taxonomy" id="80966"/>
    <lineage>
        <taxon>Eukaryota</taxon>
        <taxon>Metazoa</taxon>
        <taxon>Chordata</taxon>
        <taxon>Craniata</taxon>
        <taxon>Vertebrata</taxon>
        <taxon>Euteleostomi</taxon>
        <taxon>Actinopterygii</taxon>
        <taxon>Neopterygii</taxon>
        <taxon>Teleostei</taxon>
        <taxon>Neoteleostei</taxon>
        <taxon>Acanthomorphata</taxon>
        <taxon>Ovalentaria</taxon>
        <taxon>Pomacentridae</taxon>
        <taxon>Acanthochromis</taxon>
    </lineage>
</organism>
<accession>A0A3Q1ESP3</accession>
<feature type="compositionally biased region" description="Low complexity" evidence="9">
    <location>
        <begin position="2335"/>
        <end position="2345"/>
    </location>
</feature>
<feature type="region of interest" description="Disordered" evidence="9">
    <location>
        <begin position="1543"/>
        <end position="1614"/>
    </location>
</feature>
<feature type="compositionally biased region" description="Basic and acidic residues" evidence="9">
    <location>
        <begin position="2302"/>
        <end position="2316"/>
    </location>
</feature>
<feature type="compositionally biased region" description="Basic and acidic residues" evidence="9">
    <location>
        <begin position="1183"/>
        <end position="1215"/>
    </location>
</feature>
<feature type="coiled-coil region" evidence="8">
    <location>
        <begin position="1974"/>
        <end position="2121"/>
    </location>
</feature>
<feature type="compositionally biased region" description="Basic and acidic residues" evidence="9">
    <location>
        <begin position="562"/>
        <end position="581"/>
    </location>
</feature>
<feature type="compositionally biased region" description="Basic and acidic residues" evidence="9">
    <location>
        <begin position="1927"/>
        <end position="1942"/>
    </location>
</feature>
<feature type="compositionally biased region" description="Low complexity" evidence="9">
    <location>
        <begin position="1331"/>
        <end position="1347"/>
    </location>
</feature>
<evidence type="ECO:0000256" key="8">
    <source>
        <dbReference type="SAM" id="Coils"/>
    </source>
</evidence>
<dbReference type="PROSITE" id="PS50002">
    <property type="entry name" value="SH3"/>
    <property type="match status" value="1"/>
</dbReference>
<keyword evidence="6" id="KW-0325">Glycoprotein</keyword>
<proteinExistence type="predicted"/>
<evidence type="ECO:0000313" key="12">
    <source>
        <dbReference type="Ensembl" id="ENSAPOP00000006612.1"/>
    </source>
</evidence>
<feature type="compositionally biased region" description="Basic and acidic residues" evidence="9">
    <location>
        <begin position="1567"/>
        <end position="1604"/>
    </location>
</feature>
<evidence type="ECO:0000256" key="9">
    <source>
        <dbReference type="SAM" id="MobiDB-lite"/>
    </source>
</evidence>
<feature type="chain" id="PRO_5018574591" evidence="10">
    <location>
        <begin position="27"/>
        <end position="2446"/>
    </location>
</feature>
<feature type="compositionally biased region" description="Basic and acidic residues" evidence="9">
    <location>
        <begin position="895"/>
        <end position="909"/>
    </location>
</feature>
<dbReference type="InterPro" id="IPR051500">
    <property type="entry name" value="cTAGE_MIA/OTOR"/>
</dbReference>
<feature type="compositionally biased region" description="Polar residues" evidence="9">
    <location>
        <begin position="819"/>
        <end position="829"/>
    </location>
</feature>
<feature type="compositionally biased region" description="Pro residues" evidence="9">
    <location>
        <begin position="2403"/>
        <end position="2432"/>
    </location>
</feature>
<feature type="compositionally biased region" description="Polar residues" evidence="9">
    <location>
        <begin position="778"/>
        <end position="794"/>
    </location>
</feature>
<dbReference type="GO" id="GO:0005789">
    <property type="term" value="C:endoplasmic reticulum membrane"/>
    <property type="evidence" value="ECO:0007669"/>
    <property type="project" value="UniProtKB-SubCell"/>
</dbReference>
<keyword evidence="3 10" id="KW-0732">Signal</keyword>
<evidence type="ECO:0000259" key="11">
    <source>
        <dbReference type="PROSITE" id="PS50002"/>
    </source>
</evidence>
<dbReference type="Ensembl" id="ENSAPOT00000006363.1">
    <property type="protein sequence ID" value="ENSAPOP00000006612.1"/>
    <property type="gene ID" value="ENSAPOG00000008462.1"/>
</dbReference>
<feature type="signal peptide" evidence="10">
    <location>
        <begin position="1"/>
        <end position="26"/>
    </location>
</feature>
<evidence type="ECO:0000256" key="10">
    <source>
        <dbReference type="SAM" id="SignalP"/>
    </source>
</evidence>
<feature type="compositionally biased region" description="Basic and acidic residues" evidence="9">
    <location>
        <begin position="730"/>
        <end position="750"/>
    </location>
</feature>
<dbReference type="GO" id="GO:0035459">
    <property type="term" value="P:vesicle cargo loading"/>
    <property type="evidence" value="ECO:0007669"/>
    <property type="project" value="TreeGrafter"/>
</dbReference>
<feature type="compositionally biased region" description="Acidic residues" evidence="9">
    <location>
        <begin position="1906"/>
        <end position="1915"/>
    </location>
</feature>